<proteinExistence type="predicted"/>
<organism evidence="5 6">
    <name type="scientific">Ruegeria alba</name>
    <dbReference type="NCBI Taxonomy" id="2916756"/>
    <lineage>
        <taxon>Bacteria</taxon>
        <taxon>Pseudomonadati</taxon>
        <taxon>Pseudomonadota</taxon>
        <taxon>Alphaproteobacteria</taxon>
        <taxon>Rhodobacterales</taxon>
        <taxon>Roseobacteraceae</taxon>
        <taxon>Ruegeria</taxon>
    </lineage>
</organism>
<dbReference type="SUPFAM" id="SSF64288">
    <property type="entry name" value="Chorismate lyase-like"/>
    <property type="match status" value="1"/>
</dbReference>
<protein>
    <submittedName>
        <fullName evidence="5">GntR family transcriptional regulator</fullName>
    </submittedName>
</protein>
<dbReference type="SMART" id="SM00866">
    <property type="entry name" value="UTRA"/>
    <property type="match status" value="1"/>
</dbReference>
<dbReference type="PRINTS" id="PR00035">
    <property type="entry name" value="HTHGNTR"/>
</dbReference>
<gene>
    <name evidence="5" type="ORF">MB818_16335</name>
</gene>
<dbReference type="SMART" id="SM00345">
    <property type="entry name" value="HTH_GNTR"/>
    <property type="match status" value="1"/>
</dbReference>
<sequence length="272" mass="29230">MTEPGMQTGGGIRLPAGAKSRRVYLSLLEQISAGRLEPSRKLPGEEQLAEDYGVSRVTVRRALDALAENGFLSRRAGSGTRVRPRPSAPQPVTMDFSTLLPQLVEIGRSTEVRLLSSRMDAAPEHVARALGLAPGEAVQIAQRTRSIGGTAYSHLTTYVPSRIAAGISDEDLSREPLHVLLERNGVQIADARQSVSATLAGPEVASALGLPEGAALLSLDRVVRDATGRGVECLTGLYRPDMFRLDMSLARVENGEGRHWEPAITPLKETPR</sequence>
<dbReference type="RefSeq" id="WP_238905746.1">
    <property type="nucleotide sequence ID" value="NZ_JAKOEM010000017.1"/>
</dbReference>
<keyword evidence="3" id="KW-0804">Transcription</keyword>
<feature type="domain" description="HTH gntR-type" evidence="4">
    <location>
        <begin position="17"/>
        <end position="85"/>
    </location>
</feature>
<evidence type="ECO:0000313" key="6">
    <source>
        <dbReference type="Proteomes" id="UP001165279"/>
    </source>
</evidence>
<keyword evidence="6" id="KW-1185">Reference proteome</keyword>
<dbReference type="PANTHER" id="PTHR44846">
    <property type="entry name" value="MANNOSYL-D-GLYCERATE TRANSPORT/METABOLISM SYSTEM REPRESSOR MNGR-RELATED"/>
    <property type="match status" value="1"/>
</dbReference>
<dbReference type="Proteomes" id="UP001165279">
    <property type="component" value="Unassembled WGS sequence"/>
</dbReference>
<keyword evidence="2" id="KW-0238">DNA-binding</keyword>
<dbReference type="InterPro" id="IPR011663">
    <property type="entry name" value="UTRA"/>
</dbReference>
<name>A0ABS9P111_9RHOB</name>
<evidence type="ECO:0000313" key="5">
    <source>
        <dbReference type="EMBL" id="MCG6559779.1"/>
    </source>
</evidence>
<dbReference type="PANTHER" id="PTHR44846:SF1">
    <property type="entry name" value="MANNOSYL-D-GLYCERATE TRANSPORT_METABOLISM SYSTEM REPRESSOR MNGR-RELATED"/>
    <property type="match status" value="1"/>
</dbReference>
<dbReference type="Gene3D" id="3.40.1410.10">
    <property type="entry name" value="Chorismate lyase-like"/>
    <property type="match status" value="1"/>
</dbReference>
<dbReference type="PROSITE" id="PS50949">
    <property type="entry name" value="HTH_GNTR"/>
    <property type="match status" value="1"/>
</dbReference>
<dbReference type="Pfam" id="PF00392">
    <property type="entry name" value="GntR"/>
    <property type="match status" value="1"/>
</dbReference>
<evidence type="ECO:0000256" key="2">
    <source>
        <dbReference type="ARBA" id="ARBA00023125"/>
    </source>
</evidence>
<dbReference type="InterPro" id="IPR000524">
    <property type="entry name" value="Tscrpt_reg_HTH_GntR"/>
</dbReference>
<evidence type="ECO:0000256" key="1">
    <source>
        <dbReference type="ARBA" id="ARBA00023015"/>
    </source>
</evidence>
<keyword evidence="1" id="KW-0805">Transcription regulation</keyword>
<dbReference type="EMBL" id="JAKOEM010000017">
    <property type="protein sequence ID" value="MCG6559779.1"/>
    <property type="molecule type" value="Genomic_DNA"/>
</dbReference>
<dbReference type="Pfam" id="PF07702">
    <property type="entry name" value="UTRA"/>
    <property type="match status" value="1"/>
</dbReference>
<dbReference type="InterPro" id="IPR050679">
    <property type="entry name" value="Bact_HTH_transcr_reg"/>
</dbReference>
<dbReference type="InterPro" id="IPR028978">
    <property type="entry name" value="Chorismate_lyase_/UTRA_dom_sf"/>
</dbReference>
<dbReference type="Gene3D" id="1.10.10.10">
    <property type="entry name" value="Winged helix-like DNA-binding domain superfamily/Winged helix DNA-binding domain"/>
    <property type="match status" value="1"/>
</dbReference>
<comment type="caution">
    <text evidence="5">The sequence shown here is derived from an EMBL/GenBank/DDBJ whole genome shotgun (WGS) entry which is preliminary data.</text>
</comment>
<evidence type="ECO:0000259" key="4">
    <source>
        <dbReference type="PROSITE" id="PS50949"/>
    </source>
</evidence>
<dbReference type="InterPro" id="IPR036390">
    <property type="entry name" value="WH_DNA-bd_sf"/>
</dbReference>
<dbReference type="InterPro" id="IPR036388">
    <property type="entry name" value="WH-like_DNA-bd_sf"/>
</dbReference>
<dbReference type="SUPFAM" id="SSF46785">
    <property type="entry name" value="Winged helix' DNA-binding domain"/>
    <property type="match status" value="1"/>
</dbReference>
<dbReference type="CDD" id="cd07377">
    <property type="entry name" value="WHTH_GntR"/>
    <property type="match status" value="1"/>
</dbReference>
<reference evidence="5" key="1">
    <citation type="submission" date="2022-02" db="EMBL/GenBank/DDBJ databases">
        <title>The genome sequence of Ruegeria sp. 1NDH52C.</title>
        <authorList>
            <person name="Du J."/>
        </authorList>
    </citation>
    <scope>NUCLEOTIDE SEQUENCE</scope>
    <source>
        <strain evidence="5">1NDH52C</strain>
    </source>
</reference>
<evidence type="ECO:0000256" key="3">
    <source>
        <dbReference type="ARBA" id="ARBA00023163"/>
    </source>
</evidence>
<accession>A0ABS9P111</accession>